<accession>A0A0F9UP81</accession>
<keyword evidence="4 6" id="KW-1133">Transmembrane helix</keyword>
<evidence type="ECO:0000313" key="8">
    <source>
        <dbReference type="EMBL" id="KKN55423.1"/>
    </source>
</evidence>
<feature type="domain" description="RDD" evidence="7">
    <location>
        <begin position="14"/>
        <end position="139"/>
    </location>
</feature>
<keyword evidence="2" id="KW-1003">Cell membrane</keyword>
<dbReference type="GO" id="GO:0005886">
    <property type="term" value="C:plasma membrane"/>
    <property type="evidence" value="ECO:0007669"/>
    <property type="project" value="UniProtKB-SubCell"/>
</dbReference>
<evidence type="ECO:0000256" key="5">
    <source>
        <dbReference type="ARBA" id="ARBA00023136"/>
    </source>
</evidence>
<evidence type="ECO:0000256" key="3">
    <source>
        <dbReference type="ARBA" id="ARBA00022692"/>
    </source>
</evidence>
<evidence type="ECO:0000259" key="7">
    <source>
        <dbReference type="Pfam" id="PF06271"/>
    </source>
</evidence>
<sequence length="157" mass="17882">MTKTIETISRPSLLRHLAVIVYDLLLLASVLLFAAAIAVGLNAVVTDGQAITAGNPFFFIYLLGVSFLFYGWFWTHGGQTLGMRTWKVFLRSNNLHSVTWRQAFLRFTTALPSWLALGIGFWWQWFCKGKKSWPDLISNTYLQHDKNSIVKPLSRLS</sequence>
<evidence type="ECO:0000256" key="1">
    <source>
        <dbReference type="ARBA" id="ARBA00004651"/>
    </source>
</evidence>
<dbReference type="AlphaFoldDB" id="A0A0F9UP81"/>
<dbReference type="PANTHER" id="PTHR36115:SF10">
    <property type="entry name" value="RDD DOMAIN-CONTAINING PROTEIN"/>
    <property type="match status" value="1"/>
</dbReference>
<feature type="transmembrane region" description="Helical" evidence="6">
    <location>
        <begin position="20"/>
        <end position="45"/>
    </location>
</feature>
<comment type="caution">
    <text evidence="8">The sequence shown here is derived from an EMBL/GenBank/DDBJ whole genome shotgun (WGS) entry which is preliminary data.</text>
</comment>
<comment type="subcellular location">
    <subcellularLocation>
        <location evidence="1">Cell membrane</location>
        <topology evidence="1">Multi-pass membrane protein</topology>
    </subcellularLocation>
</comment>
<keyword evidence="3 6" id="KW-0812">Transmembrane</keyword>
<dbReference type="PANTHER" id="PTHR36115">
    <property type="entry name" value="PROLINE-RICH ANTIGEN HOMOLOG-RELATED"/>
    <property type="match status" value="1"/>
</dbReference>
<dbReference type="InterPro" id="IPR051791">
    <property type="entry name" value="Pra-immunoreactive"/>
</dbReference>
<dbReference type="EMBL" id="LAZR01000885">
    <property type="protein sequence ID" value="KKN55423.1"/>
    <property type="molecule type" value="Genomic_DNA"/>
</dbReference>
<protein>
    <recommendedName>
        <fullName evidence="7">RDD domain-containing protein</fullName>
    </recommendedName>
</protein>
<reference evidence="8" key="1">
    <citation type="journal article" date="2015" name="Nature">
        <title>Complex archaea that bridge the gap between prokaryotes and eukaryotes.</title>
        <authorList>
            <person name="Spang A."/>
            <person name="Saw J.H."/>
            <person name="Jorgensen S.L."/>
            <person name="Zaremba-Niedzwiedzka K."/>
            <person name="Martijn J."/>
            <person name="Lind A.E."/>
            <person name="van Eijk R."/>
            <person name="Schleper C."/>
            <person name="Guy L."/>
            <person name="Ettema T.J."/>
        </authorList>
    </citation>
    <scope>NUCLEOTIDE SEQUENCE</scope>
</reference>
<evidence type="ECO:0000256" key="2">
    <source>
        <dbReference type="ARBA" id="ARBA00022475"/>
    </source>
</evidence>
<feature type="transmembrane region" description="Helical" evidence="6">
    <location>
        <begin position="103"/>
        <end position="123"/>
    </location>
</feature>
<organism evidence="8">
    <name type="scientific">marine sediment metagenome</name>
    <dbReference type="NCBI Taxonomy" id="412755"/>
    <lineage>
        <taxon>unclassified sequences</taxon>
        <taxon>metagenomes</taxon>
        <taxon>ecological metagenomes</taxon>
    </lineage>
</organism>
<gene>
    <name evidence="8" type="ORF">LCGC14_0582350</name>
</gene>
<feature type="transmembrane region" description="Helical" evidence="6">
    <location>
        <begin position="57"/>
        <end position="75"/>
    </location>
</feature>
<evidence type="ECO:0000256" key="6">
    <source>
        <dbReference type="SAM" id="Phobius"/>
    </source>
</evidence>
<dbReference type="Pfam" id="PF06271">
    <property type="entry name" value="RDD"/>
    <property type="match status" value="1"/>
</dbReference>
<evidence type="ECO:0000256" key="4">
    <source>
        <dbReference type="ARBA" id="ARBA00022989"/>
    </source>
</evidence>
<name>A0A0F9UP81_9ZZZZ</name>
<proteinExistence type="predicted"/>
<keyword evidence="5 6" id="KW-0472">Membrane</keyword>
<dbReference type="InterPro" id="IPR010432">
    <property type="entry name" value="RDD"/>
</dbReference>